<reference evidence="2" key="1">
    <citation type="submission" date="2019-02" db="EMBL/GenBank/DDBJ databases">
        <title>Draft genome sequence of Planktothrix agardhii NIES-905.</title>
        <authorList>
            <person name="Yamaguchi H."/>
            <person name="Suzuki S."/>
            <person name="Kawachi M."/>
        </authorList>
    </citation>
    <scope>NUCLEOTIDE SEQUENCE [LARGE SCALE GENOMIC DNA]</scope>
    <source>
        <strain evidence="2">CCAP 1459/11A</strain>
    </source>
</reference>
<organism evidence="1 2">
    <name type="scientific">Planktothrix agardhii CCAP 1459/11A</name>
    <dbReference type="NCBI Taxonomy" id="282420"/>
    <lineage>
        <taxon>Bacteria</taxon>
        <taxon>Bacillati</taxon>
        <taxon>Cyanobacteriota</taxon>
        <taxon>Cyanophyceae</taxon>
        <taxon>Oscillatoriophycideae</taxon>
        <taxon>Oscillatoriales</taxon>
        <taxon>Microcoleaceae</taxon>
        <taxon>Planktothrix</taxon>
    </lineage>
</organism>
<proteinExistence type="predicted"/>
<evidence type="ECO:0000313" key="1">
    <source>
        <dbReference type="EMBL" id="GDZ95163.1"/>
    </source>
</evidence>
<dbReference type="EMBL" id="BJCD01000053">
    <property type="protein sequence ID" value="GDZ95163.1"/>
    <property type="molecule type" value="Genomic_DNA"/>
</dbReference>
<dbReference type="Proteomes" id="UP000299794">
    <property type="component" value="Unassembled WGS sequence"/>
</dbReference>
<sequence length="108" mass="12714">MKFISKTMTELKMYSSFCCFEQEAIESALKEAGINYRIEPLNMGSDERPLDCFNLFTEPEPNLDLQSIEMEIVLKYREQFNLKADIMRSSCLWEIQKLVQYGQEINKP</sequence>
<protein>
    <submittedName>
        <fullName evidence="1">Uncharacterized protein</fullName>
    </submittedName>
</protein>
<evidence type="ECO:0000313" key="2">
    <source>
        <dbReference type="Proteomes" id="UP000299794"/>
    </source>
</evidence>
<dbReference type="AlphaFoldDB" id="A0A4P5ZID6"/>
<gene>
    <name evidence="1" type="ORF">PA905_34020</name>
</gene>
<name>A0A4P5ZID6_PLAAG</name>
<comment type="caution">
    <text evidence="1">The sequence shown here is derived from an EMBL/GenBank/DDBJ whole genome shotgun (WGS) entry which is preliminary data.</text>
</comment>
<accession>A0A4P5ZID6</accession>